<keyword evidence="3" id="KW-0540">Nuclease</keyword>
<dbReference type="Proteomes" id="UP000765509">
    <property type="component" value="Unassembled WGS sequence"/>
</dbReference>
<keyword evidence="1" id="KW-0808">Transferase</keyword>
<evidence type="ECO:0000256" key="5">
    <source>
        <dbReference type="ARBA" id="ARBA00022801"/>
    </source>
</evidence>
<comment type="caution">
    <text evidence="8">The sequence shown here is derived from an EMBL/GenBank/DDBJ whole genome shotgun (WGS) entry which is preliminary data.</text>
</comment>
<evidence type="ECO:0000256" key="6">
    <source>
        <dbReference type="ARBA" id="ARBA00022918"/>
    </source>
</evidence>
<feature type="domain" description="Reverse transcriptase RNase H-like" evidence="7">
    <location>
        <begin position="57"/>
        <end position="152"/>
    </location>
</feature>
<accession>A0A9Q3D9S6</accession>
<dbReference type="AlphaFoldDB" id="A0A9Q3D9S6"/>
<evidence type="ECO:0000256" key="3">
    <source>
        <dbReference type="ARBA" id="ARBA00022722"/>
    </source>
</evidence>
<dbReference type="InterPro" id="IPR043502">
    <property type="entry name" value="DNA/RNA_pol_sf"/>
</dbReference>
<dbReference type="SUPFAM" id="SSF56672">
    <property type="entry name" value="DNA/RNA polymerases"/>
    <property type="match status" value="1"/>
</dbReference>
<dbReference type="PANTHER" id="PTHR34072:SF41">
    <property type="entry name" value="REVERSE TRANSCRIPTASE_RETROTRANSPOSON-DERIVED PROTEIN RNASE H-LIKE DOMAIN-CONTAINING PROTEIN"/>
    <property type="match status" value="1"/>
</dbReference>
<dbReference type="CDD" id="cd09274">
    <property type="entry name" value="RNase_HI_RT_Ty3"/>
    <property type="match status" value="1"/>
</dbReference>
<keyword evidence="6" id="KW-0695">RNA-directed DNA polymerase</keyword>
<organism evidence="8 9">
    <name type="scientific">Austropuccinia psidii MF-1</name>
    <dbReference type="NCBI Taxonomy" id="1389203"/>
    <lineage>
        <taxon>Eukaryota</taxon>
        <taxon>Fungi</taxon>
        <taxon>Dikarya</taxon>
        <taxon>Basidiomycota</taxon>
        <taxon>Pucciniomycotina</taxon>
        <taxon>Pucciniomycetes</taxon>
        <taxon>Pucciniales</taxon>
        <taxon>Sphaerophragmiaceae</taxon>
        <taxon>Austropuccinia</taxon>
    </lineage>
</organism>
<dbReference type="Pfam" id="PF17917">
    <property type="entry name" value="RT_RNaseH"/>
    <property type="match status" value="1"/>
</dbReference>
<evidence type="ECO:0000256" key="4">
    <source>
        <dbReference type="ARBA" id="ARBA00022759"/>
    </source>
</evidence>
<evidence type="ECO:0000313" key="9">
    <source>
        <dbReference type="Proteomes" id="UP000765509"/>
    </source>
</evidence>
<evidence type="ECO:0000259" key="7">
    <source>
        <dbReference type="Pfam" id="PF17917"/>
    </source>
</evidence>
<sequence length="238" mass="27341">MFTTVSSRIIQRKLIYSPVSSRSIAVFPLMRKLIASFTNPKRPSPQLQSFSTYHCRETNSSNYGLGAVLSQASDFGKHPIAFDSHKPIPAELNHEIHDKEILGIFCALKCWGDFLISLSSPFEALTNNSSLQYLMSSKVLTYLQAHWAELIFKFHFSITYFTGYLATLTDSLSHQENVYPERGEDFTSKKPMNFQQLINEDEVQPSRFFEVKVKYSSNLGESIQKKLWKDSQHRKILQ</sequence>
<dbReference type="GO" id="GO:0003964">
    <property type="term" value="F:RNA-directed DNA polymerase activity"/>
    <property type="evidence" value="ECO:0007669"/>
    <property type="project" value="UniProtKB-KW"/>
</dbReference>
<evidence type="ECO:0000256" key="1">
    <source>
        <dbReference type="ARBA" id="ARBA00022679"/>
    </source>
</evidence>
<keyword evidence="5" id="KW-0378">Hydrolase</keyword>
<protein>
    <recommendedName>
        <fullName evidence="7">Reverse transcriptase RNase H-like domain-containing protein</fullName>
    </recommendedName>
</protein>
<proteinExistence type="predicted"/>
<keyword evidence="9" id="KW-1185">Reference proteome</keyword>
<keyword evidence="4" id="KW-0255">Endonuclease</keyword>
<name>A0A9Q3D9S6_9BASI</name>
<gene>
    <name evidence="8" type="ORF">O181_039109</name>
</gene>
<dbReference type="GO" id="GO:0016787">
    <property type="term" value="F:hydrolase activity"/>
    <property type="evidence" value="ECO:0007669"/>
    <property type="project" value="UniProtKB-KW"/>
</dbReference>
<evidence type="ECO:0000256" key="2">
    <source>
        <dbReference type="ARBA" id="ARBA00022695"/>
    </source>
</evidence>
<dbReference type="EMBL" id="AVOT02015247">
    <property type="protein sequence ID" value="MBW0499394.1"/>
    <property type="molecule type" value="Genomic_DNA"/>
</dbReference>
<dbReference type="GO" id="GO:0004519">
    <property type="term" value="F:endonuclease activity"/>
    <property type="evidence" value="ECO:0007669"/>
    <property type="project" value="UniProtKB-KW"/>
</dbReference>
<keyword evidence="2" id="KW-0548">Nucleotidyltransferase</keyword>
<dbReference type="InterPro" id="IPR041373">
    <property type="entry name" value="RT_RNaseH"/>
</dbReference>
<evidence type="ECO:0000313" key="8">
    <source>
        <dbReference type="EMBL" id="MBW0499394.1"/>
    </source>
</evidence>
<reference evidence="8" key="1">
    <citation type="submission" date="2021-03" db="EMBL/GenBank/DDBJ databases">
        <title>Draft genome sequence of rust myrtle Austropuccinia psidii MF-1, a brazilian biotype.</title>
        <authorList>
            <person name="Quecine M.C."/>
            <person name="Pachon D.M.R."/>
            <person name="Bonatelli M.L."/>
            <person name="Correr F.H."/>
            <person name="Franceschini L.M."/>
            <person name="Leite T.F."/>
            <person name="Margarido G.R.A."/>
            <person name="Almeida C.A."/>
            <person name="Ferrarezi J.A."/>
            <person name="Labate C.A."/>
        </authorList>
    </citation>
    <scope>NUCLEOTIDE SEQUENCE</scope>
    <source>
        <strain evidence="8">MF-1</strain>
    </source>
</reference>
<dbReference type="PANTHER" id="PTHR34072">
    <property type="entry name" value="ENZYMATIC POLYPROTEIN-RELATED"/>
    <property type="match status" value="1"/>
</dbReference>